<dbReference type="Proteomes" id="UP000629619">
    <property type="component" value="Unassembled WGS sequence"/>
</dbReference>
<comment type="caution">
    <text evidence="8">The sequence shown here is derived from an EMBL/GenBank/DDBJ whole genome shotgun (WGS) entry which is preliminary data.</text>
</comment>
<dbReference type="PANTHER" id="PTHR23517">
    <property type="entry name" value="RESISTANCE PROTEIN MDTM, PUTATIVE-RELATED-RELATED"/>
    <property type="match status" value="1"/>
</dbReference>
<evidence type="ECO:0000313" key="9">
    <source>
        <dbReference type="Proteomes" id="UP000629619"/>
    </source>
</evidence>
<gene>
    <name evidence="8" type="ORF">Asi03nite_36380</name>
</gene>
<dbReference type="PANTHER" id="PTHR23517:SF2">
    <property type="entry name" value="MULTIDRUG RESISTANCE PROTEIN MDTH"/>
    <property type="match status" value="1"/>
</dbReference>
<keyword evidence="9" id="KW-1185">Reference proteome</keyword>
<reference evidence="8" key="1">
    <citation type="submission" date="2021-01" db="EMBL/GenBank/DDBJ databases">
        <title>Whole genome shotgun sequence of Actinoplanes siamensis NBRC 109076.</title>
        <authorList>
            <person name="Komaki H."/>
            <person name="Tamura T."/>
        </authorList>
    </citation>
    <scope>NUCLEOTIDE SEQUENCE</scope>
    <source>
        <strain evidence="8">NBRC 109076</strain>
    </source>
</reference>
<accession>A0A919TLG0</accession>
<feature type="transmembrane region" description="Helical" evidence="7">
    <location>
        <begin position="116"/>
        <end position="141"/>
    </location>
</feature>
<keyword evidence="3" id="KW-1003">Cell membrane</keyword>
<keyword evidence="5 7" id="KW-1133">Transmembrane helix</keyword>
<keyword evidence="2" id="KW-0813">Transport</keyword>
<evidence type="ECO:0000256" key="2">
    <source>
        <dbReference type="ARBA" id="ARBA00022448"/>
    </source>
</evidence>
<evidence type="ECO:0008006" key="10">
    <source>
        <dbReference type="Google" id="ProtNLM"/>
    </source>
</evidence>
<sequence length="196" mass="20407">MPETLAPVRRHDAPAGGMRTVLADRIFLAFVGLTILQALLNTQTNTIVPLAMHGDGLGPGDYGLVTALGGALIVIGQLFVPGFIDGRRKDRVLALSLVVMAAGFAVLTVADSLPAYLTAAVIWTTGGMLAAPPNAAIKLGAGAAAAARTRRTHRTDAHNDLRMRTTEFDERKILRVRNGVTPANKSAGGGGRPPSP</sequence>
<evidence type="ECO:0000256" key="5">
    <source>
        <dbReference type="ARBA" id="ARBA00022989"/>
    </source>
</evidence>
<organism evidence="8 9">
    <name type="scientific">Actinoplanes siamensis</name>
    <dbReference type="NCBI Taxonomy" id="1223317"/>
    <lineage>
        <taxon>Bacteria</taxon>
        <taxon>Bacillati</taxon>
        <taxon>Actinomycetota</taxon>
        <taxon>Actinomycetes</taxon>
        <taxon>Micromonosporales</taxon>
        <taxon>Micromonosporaceae</taxon>
        <taxon>Actinoplanes</taxon>
    </lineage>
</organism>
<dbReference type="InterPro" id="IPR050171">
    <property type="entry name" value="MFS_Transporters"/>
</dbReference>
<dbReference type="GO" id="GO:0005886">
    <property type="term" value="C:plasma membrane"/>
    <property type="evidence" value="ECO:0007669"/>
    <property type="project" value="UniProtKB-SubCell"/>
</dbReference>
<dbReference type="AlphaFoldDB" id="A0A919TLG0"/>
<dbReference type="SUPFAM" id="SSF103473">
    <property type="entry name" value="MFS general substrate transporter"/>
    <property type="match status" value="1"/>
</dbReference>
<name>A0A919TLG0_9ACTN</name>
<keyword evidence="6 7" id="KW-0472">Membrane</keyword>
<feature type="transmembrane region" description="Helical" evidence="7">
    <location>
        <begin position="92"/>
        <end position="110"/>
    </location>
</feature>
<comment type="subcellular location">
    <subcellularLocation>
        <location evidence="1">Cell membrane</location>
        <topology evidence="1">Multi-pass membrane protein</topology>
    </subcellularLocation>
</comment>
<feature type="transmembrane region" description="Helical" evidence="7">
    <location>
        <begin position="60"/>
        <end position="80"/>
    </location>
</feature>
<dbReference type="Gene3D" id="1.20.1250.20">
    <property type="entry name" value="MFS general substrate transporter like domains"/>
    <property type="match status" value="1"/>
</dbReference>
<evidence type="ECO:0000256" key="4">
    <source>
        <dbReference type="ARBA" id="ARBA00022692"/>
    </source>
</evidence>
<dbReference type="EMBL" id="BOMW01000033">
    <property type="protein sequence ID" value="GIF06100.1"/>
    <property type="molecule type" value="Genomic_DNA"/>
</dbReference>
<evidence type="ECO:0000313" key="8">
    <source>
        <dbReference type="EMBL" id="GIF06100.1"/>
    </source>
</evidence>
<feature type="transmembrane region" description="Helical" evidence="7">
    <location>
        <begin position="21"/>
        <end position="40"/>
    </location>
</feature>
<evidence type="ECO:0000256" key="3">
    <source>
        <dbReference type="ARBA" id="ARBA00022475"/>
    </source>
</evidence>
<proteinExistence type="predicted"/>
<keyword evidence="4 7" id="KW-0812">Transmembrane</keyword>
<evidence type="ECO:0000256" key="1">
    <source>
        <dbReference type="ARBA" id="ARBA00004651"/>
    </source>
</evidence>
<evidence type="ECO:0000256" key="6">
    <source>
        <dbReference type="ARBA" id="ARBA00023136"/>
    </source>
</evidence>
<dbReference type="InterPro" id="IPR036259">
    <property type="entry name" value="MFS_trans_sf"/>
</dbReference>
<protein>
    <recommendedName>
        <fullName evidence="10">MFS transporter</fullName>
    </recommendedName>
</protein>
<evidence type="ECO:0000256" key="7">
    <source>
        <dbReference type="SAM" id="Phobius"/>
    </source>
</evidence>